<protein>
    <submittedName>
        <fullName evidence="8">RagB/SusD family nutrient uptake outer membrane protein</fullName>
    </submittedName>
</protein>
<dbReference type="Pfam" id="PF14322">
    <property type="entry name" value="SusD-like_3"/>
    <property type="match status" value="1"/>
</dbReference>
<dbReference type="Proteomes" id="UP000812961">
    <property type="component" value="Unassembled WGS sequence"/>
</dbReference>
<name>A0ABS7GNA7_9BACT</name>
<dbReference type="InterPro" id="IPR011990">
    <property type="entry name" value="TPR-like_helical_dom_sf"/>
</dbReference>
<evidence type="ECO:0000313" key="8">
    <source>
        <dbReference type="EMBL" id="MBW8688303.1"/>
    </source>
</evidence>
<keyword evidence="5" id="KW-0998">Cell outer membrane</keyword>
<dbReference type="RefSeq" id="WP_220253630.1">
    <property type="nucleotide sequence ID" value="NZ_JAICCF010000007.1"/>
</dbReference>
<evidence type="ECO:0000256" key="2">
    <source>
        <dbReference type="ARBA" id="ARBA00006275"/>
    </source>
</evidence>
<dbReference type="PROSITE" id="PS51257">
    <property type="entry name" value="PROKAR_LIPOPROTEIN"/>
    <property type="match status" value="1"/>
</dbReference>
<keyword evidence="4" id="KW-0472">Membrane</keyword>
<proteinExistence type="inferred from homology"/>
<evidence type="ECO:0000256" key="4">
    <source>
        <dbReference type="ARBA" id="ARBA00023136"/>
    </source>
</evidence>
<evidence type="ECO:0000256" key="1">
    <source>
        <dbReference type="ARBA" id="ARBA00004442"/>
    </source>
</evidence>
<evidence type="ECO:0000256" key="5">
    <source>
        <dbReference type="ARBA" id="ARBA00023237"/>
    </source>
</evidence>
<dbReference type="SUPFAM" id="SSF48452">
    <property type="entry name" value="TPR-like"/>
    <property type="match status" value="1"/>
</dbReference>
<accession>A0ABS7GNA7</accession>
<evidence type="ECO:0000259" key="6">
    <source>
        <dbReference type="Pfam" id="PF07980"/>
    </source>
</evidence>
<dbReference type="EMBL" id="JAICCF010000007">
    <property type="protein sequence ID" value="MBW8688303.1"/>
    <property type="molecule type" value="Genomic_DNA"/>
</dbReference>
<keyword evidence="3" id="KW-0732">Signal</keyword>
<dbReference type="InterPro" id="IPR033985">
    <property type="entry name" value="SusD-like_N"/>
</dbReference>
<evidence type="ECO:0000313" key="9">
    <source>
        <dbReference type="Proteomes" id="UP000812961"/>
    </source>
</evidence>
<dbReference type="Pfam" id="PF07980">
    <property type="entry name" value="SusD_RagB"/>
    <property type="match status" value="1"/>
</dbReference>
<evidence type="ECO:0000256" key="3">
    <source>
        <dbReference type="ARBA" id="ARBA00022729"/>
    </source>
</evidence>
<gene>
    <name evidence="8" type="ORF">K1Y79_28465</name>
</gene>
<sequence>MIRYILLAAVVCIMGSCEKLLDVDPSDKLSNETVFSDLSGARAALVGAYSSLLTLDKYHGNRMIYPDLVAGNLLYSKTTNVRLMDLYSFLQDAETSSMNSTYTDYYSFLNNVNNILAAATRLGDTTNAAVRRLEAEARCLRALGHFDLLRLFSRPYTYTQDASHPGIVINLAPRLYNDPLPQRSSATVSYKAVTDDLETALRYFANTTPLLTGGYTQNTFNAVSAEALLAKVYLYQEKWQQAYMHADNVIRTGGRTLMTNQQYVASWTTRVPSSESILELALEANFAGTTLGNYYGDNGPEQQYEAHPSLYTLYRENDVRGLATLFVPKTISGRIAYFTAKYKGAAANATPIKVLRLSDIVLIRAEAAAHLSNLQQGYDDLNLIRMRADTSEVKLGVTDMADLLYWIRQERRKEFAFEGEYFFDLIREKRGLPAIPFEDYRMVLPLPKTATDVNPSLKQNNGY</sequence>
<evidence type="ECO:0000259" key="7">
    <source>
        <dbReference type="Pfam" id="PF14322"/>
    </source>
</evidence>
<comment type="caution">
    <text evidence="8">The sequence shown here is derived from an EMBL/GenBank/DDBJ whole genome shotgun (WGS) entry which is preliminary data.</text>
</comment>
<organism evidence="8 9">
    <name type="scientific">Chitinophaga rhizophila</name>
    <dbReference type="NCBI Taxonomy" id="2866212"/>
    <lineage>
        <taxon>Bacteria</taxon>
        <taxon>Pseudomonadati</taxon>
        <taxon>Bacteroidota</taxon>
        <taxon>Chitinophagia</taxon>
        <taxon>Chitinophagales</taxon>
        <taxon>Chitinophagaceae</taxon>
        <taxon>Chitinophaga</taxon>
    </lineage>
</organism>
<reference evidence="8 9" key="1">
    <citation type="submission" date="2021-08" db="EMBL/GenBank/DDBJ databases">
        <title>The genome sequence of Chitinophaga sp. B61.</title>
        <authorList>
            <person name="Zhang X."/>
        </authorList>
    </citation>
    <scope>NUCLEOTIDE SEQUENCE [LARGE SCALE GENOMIC DNA]</scope>
    <source>
        <strain evidence="8 9">B61</strain>
    </source>
</reference>
<feature type="domain" description="RagB/SusD" evidence="6">
    <location>
        <begin position="338"/>
        <end position="427"/>
    </location>
</feature>
<dbReference type="InterPro" id="IPR012944">
    <property type="entry name" value="SusD_RagB_dom"/>
</dbReference>
<dbReference type="Gene3D" id="1.25.40.390">
    <property type="match status" value="1"/>
</dbReference>
<feature type="domain" description="SusD-like N-terminal" evidence="7">
    <location>
        <begin position="86"/>
        <end position="234"/>
    </location>
</feature>
<comment type="similarity">
    <text evidence="2">Belongs to the SusD family.</text>
</comment>
<keyword evidence="9" id="KW-1185">Reference proteome</keyword>
<comment type="subcellular location">
    <subcellularLocation>
        <location evidence="1">Cell outer membrane</location>
    </subcellularLocation>
</comment>